<feature type="domain" description="FAD/NAD(P)-binding" evidence="5">
    <location>
        <begin position="3"/>
        <end position="284"/>
    </location>
</feature>
<organism evidence="6 7">
    <name type="scientific">Arenibacter palladensis</name>
    <dbReference type="NCBI Taxonomy" id="237373"/>
    <lineage>
        <taxon>Bacteria</taxon>
        <taxon>Pseudomonadati</taxon>
        <taxon>Bacteroidota</taxon>
        <taxon>Flavobacteriia</taxon>
        <taxon>Flavobacteriales</taxon>
        <taxon>Flavobacteriaceae</taxon>
        <taxon>Arenibacter</taxon>
    </lineage>
</organism>
<dbReference type="Gene3D" id="3.50.50.60">
    <property type="entry name" value="FAD/NAD(P)-binding domain"/>
    <property type="match status" value="2"/>
</dbReference>
<dbReference type="AlphaFoldDB" id="A0A1M4VHP0"/>
<dbReference type="OrthoDB" id="9792592at2"/>
<evidence type="ECO:0000256" key="1">
    <source>
        <dbReference type="ARBA" id="ARBA00001974"/>
    </source>
</evidence>
<dbReference type="InterPro" id="IPR023753">
    <property type="entry name" value="FAD/NAD-binding_dom"/>
</dbReference>
<keyword evidence="7" id="KW-1185">Reference proteome</keyword>
<gene>
    <name evidence="6" type="ORF">SAMN03080594_101977</name>
</gene>
<dbReference type="RefSeq" id="WP_072860541.1">
    <property type="nucleotide sequence ID" value="NZ_FQUX01000001.1"/>
</dbReference>
<evidence type="ECO:0000313" key="6">
    <source>
        <dbReference type="EMBL" id="SHE68362.1"/>
    </source>
</evidence>
<evidence type="ECO:0000259" key="5">
    <source>
        <dbReference type="Pfam" id="PF07992"/>
    </source>
</evidence>
<dbReference type="PANTHER" id="PTHR43429">
    <property type="entry name" value="PYRIDINE NUCLEOTIDE-DISULFIDE OXIDOREDUCTASE DOMAIN-CONTAINING"/>
    <property type="match status" value="1"/>
</dbReference>
<dbReference type="Pfam" id="PF07992">
    <property type="entry name" value="Pyr_redox_2"/>
    <property type="match status" value="1"/>
</dbReference>
<comment type="similarity">
    <text evidence="2">Belongs to the FAD-dependent oxidoreductase family.</text>
</comment>
<evidence type="ECO:0000256" key="4">
    <source>
        <dbReference type="ARBA" id="ARBA00022827"/>
    </source>
</evidence>
<dbReference type="Proteomes" id="UP000184406">
    <property type="component" value="Unassembled WGS sequence"/>
</dbReference>
<reference evidence="7" key="1">
    <citation type="submission" date="2016-11" db="EMBL/GenBank/DDBJ databases">
        <authorList>
            <person name="Varghese N."/>
            <person name="Submissions S."/>
        </authorList>
    </citation>
    <scope>NUCLEOTIDE SEQUENCE [LARGE SCALE GENOMIC DNA]</scope>
    <source>
        <strain evidence="7">DSM 17539</strain>
    </source>
</reference>
<sequence length="448" mass="51176">MEHIVIIGNGISGITAARHIRKLSDKKITIISAESDYFFSRTALMYVYMGHMKFEHTQPYENWFWKKNRLNLVNGYVSKVDTTNKKLILQSEEEIGYDKLIIATGSKSNKFGWPGQDLKGVQGLYSKQDLELLEANAPNNEVCKRAVIVGGGLIGIELAEMLRSRDIPVTFLVRESSFWNGVLPQGESQMINEHILEHHIDLKLDTNLKEIIPDENGRAKAVVTDKGETIQCTVVGLTAGVTPNIDFLKGSGIETGKGVKVNNFLETNIKDVFAIGDCAEQHEAIGNRRPVEAVWYTGRMMGEALAQTICGNKMAYNPGHWFNSAKFLDIEYQTYGWVFSERSKTDYEQHFHWRHSKEKICVTIAFHKDTQQFLGINTFGIRMRHEILDRWLTEKRSIAYVLEYLKDANFDPEFYAQYEENIVAHYNSLYGTGIAPRKKSWKRIFSNI</sequence>
<protein>
    <submittedName>
        <fullName evidence="6">Pyridine nucleotide-disulphide oxidoreductase</fullName>
    </submittedName>
</protein>
<dbReference type="PRINTS" id="PR00368">
    <property type="entry name" value="FADPNR"/>
</dbReference>
<proteinExistence type="inferred from homology"/>
<evidence type="ECO:0000256" key="3">
    <source>
        <dbReference type="ARBA" id="ARBA00022630"/>
    </source>
</evidence>
<evidence type="ECO:0000313" key="7">
    <source>
        <dbReference type="Proteomes" id="UP000184406"/>
    </source>
</evidence>
<dbReference type="InterPro" id="IPR036188">
    <property type="entry name" value="FAD/NAD-bd_sf"/>
</dbReference>
<evidence type="ECO:0000256" key="2">
    <source>
        <dbReference type="ARBA" id="ARBA00006442"/>
    </source>
</evidence>
<dbReference type="PANTHER" id="PTHR43429:SF3">
    <property type="entry name" value="NITRITE REDUCTASE [NAD(P)H]"/>
    <property type="match status" value="1"/>
</dbReference>
<dbReference type="SUPFAM" id="SSF51905">
    <property type="entry name" value="FAD/NAD(P)-binding domain"/>
    <property type="match status" value="1"/>
</dbReference>
<dbReference type="GO" id="GO:0016491">
    <property type="term" value="F:oxidoreductase activity"/>
    <property type="evidence" value="ECO:0007669"/>
    <property type="project" value="InterPro"/>
</dbReference>
<name>A0A1M4VHP0_9FLAO</name>
<comment type="cofactor">
    <cofactor evidence="1">
        <name>FAD</name>
        <dbReference type="ChEBI" id="CHEBI:57692"/>
    </cofactor>
</comment>
<keyword evidence="3" id="KW-0285">Flavoprotein</keyword>
<accession>A0A1M4VHP0</accession>
<dbReference type="InterPro" id="IPR050260">
    <property type="entry name" value="FAD-bd_OxRdtase"/>
</dbReference>
<dbReference type="PRINTS" id="PR00411">
    <property type="entry name" value="PNDRDTASEI"/>
</dbReference>
<keyword evidence="4" id="KW-0274">FAD</keyword>
<dbReference type="EMBL" id="FQUX01000001">
    <property type="protein sequence ID" value="SHE68362.1"/>
    <property type="molecule type" value="Genomic_DNA"/>
</dbReference>